<dbReference type="PANTHER" id="PTHR30540:SF79">
    <property type="entry name" value="LOW AFFINITY POTASSIUM TRANSPORT SYSTEM PROTEIN KUP"/>
    <property type="match status" value="1"/>
</dbReference>
<evidence type="ECO:0000256" key="5">
    <source>
        <dbReference type="ARBA" id="ARBA00022538"/>
    </source>
</evidence>
<keyword evidence="11 12" id="KW-0472">Membrane</keyword>
<feature type="transmembrane region" description="Helical" evidence="12">
    <location>
        <begin position="218"/>
        <end position="242"/>
    </location>
</feature>
<feature type="transmembrane region" description="Helical" evidence="12">
    <location>
        <begin position="413"/>
        <end position="434"/>
    </location>
</feature>
<keyword evidence="9 12" id="KW-1133">Transmembrane helix</keyword>
<dbReference type="GO" id="GO:0005886">
    <property type="term" value="C:plasma membrane"/>
    <property type="evidence" value="ECO:0007669"/>
    <property type="project" value="UniProtKB-SubCell"/>
</dbReference>
<evidence type="ECO:0000256" key="9">
    <source>
        <dbReference type="ARBA" id="ARBA00022989"/>
    </source>
</evidence>
<feature type="transmembrane region" description="Helical" evidence="12">
    <location>
        <begin position="380"/>
        <end position="401"/>
    </location>
</feature>
<dbReference type="RefSeq" id="WP_238159706.1">
    <property type="nucleotide sequence ID" value="NZ_SODP01000001.1"/>
</dbReference>
<accession>A0A4R8CN53</accession>
<feature type="transmembrane region" description="Helical" evidence="12">
    <location>
        <begin position="116"/>
        <end position="136"/>
    </location>
</feature>
<proteinExistence type="inferred from homology"/>
<evidence type="ECO:0000256" key="3">
    <source>
        <dbReference type="ARBA" id="ARBA00022448"/>
    </source>
</evidence>
<dbReference type="PANTHER" id="PTHR30540">
    <property type="entry name" value="OSMOTIC STRESS POTASSIUM TRANSPORTER"/>
    <property type="match status" value="1"/>
</dbReference>
<organism evidence="15 16">
    <name type="scientific">Kribbella pratensis</name>
    <dbReference type="NCBI Taxonomy" id="2512112"/>
    <lineage>
        <taxon>Bacteria</taxon>
        <taxon>Bacillati</taxon>
        <taxon>Actinomycetota</taxon>
        <taxon>Actinomycetes</taxon>
        <taxon>Propionibacteriales</taxon>
        <taxon>Kribbellaceae</taxon>
        <taxon>Kribbella</taxon>
    </lineage>
</organism>
<feature type="transmembrane region" description="Helical" evidence="12">
    <location>
        <begin position="186"/>
        <end position="206"/>
    </location>
</feature>
<dbReference type="Pfam" id="PF22776">
    <property type="entry name" value="K_trans_C"/>
    <property type="match status" value="1"/>
</dbReference>
<dbReference type="GO" id="GO:0015079">
    <property type="term" value="F:potassium ion transmembrane transporter activity"/>
    <property type="evidence" value="ECO:0007669"/>
    <property type="project" value="UniProtKB-UniRule"/>
</dbReference>
<reference evidence="15 16" key="1">
    <citation type="submission" date="2019-03" db="EMBL/GenBank/DDBJ databases">
        <title>Genomic Encyclopedia of Type Strains, Phase III (KMG-III): the genomes of soil and plant-associated and newly described type strains.</title>
        <authorList>
            <person name="Whitman W."/>
        </authorList>
    </citation>
    <scope>NUCLEOTIDE SEQUENCE [LARGE SCALE GENOMIC DNA]</scope>
    <source>
        <strain evidence="15 16">VKM Ac-2573</strain>
    </source>
</reference>
<feature type="domain" description="K+ potassium transporter C-terminal" evidence="14">
    <location>
        <begin position="493"/>
        <end position="645"/>
    </location>
</feature>
<keyword evidence="7 12" id="KW-0769">Symport</keyword>
<evidence type="ECO:0000313" key="15">
    <source>
        <dbReference type="EMBL" id="TDW77526.1"/>
    </source>
</evidence>
<keyword evidence="8 12" id="KW-0630">Potassium</keyword>
<comment type="caution">
    <text evidence="15">The sequence shown here is derived from an EMBL/GenBank/DDBJ whole genome shotgun (WGS) entry which is preliminary data.</text>
</comment>
<comment type="similarity">
    <text evidence="2 12">Belongs to the HAK/KUP transporter (TC 2.A.72) family.</text>
</comment>
<dbReference type="HAMAP" id="MF_01522">
    <property type="entry name" value="Kup"/>
    <property type="match status" value="1"/>
</dbReference>
<dbReference type="Pfam" id="PF02705">
    <property type="entry name" value="K_trans"/>
    <property type="match status" value="1"/>
</dbReference>
<name>A0A4R8CN53_9ACTN</name>
<keyword evidence="3 12" id="KW-0813">Transport</keyword>
<gene>
    <name evidence="12" type="primary">kup</name>
    <name evidence="15" type="ORF">EV653_2696</name>
</gene>
<evidence type="ECO:0000256" key="12">
    <source>
        <dbReference type="HAMAP-Rule" id="MF_01522"/>
    </source>
</evidence>
<evidence type="ECO:0000259" key="13">
    <source>
        <dbReference type="Pfam" id="PF02705"/>
    </source>
</evidence>
<feature type="transmembrane region" description="Helical" evidence="12">
    <location>
        <begin position="62"/>
        <end position="84"/>
    </location>
</feature>
<keyword evidence="5 12" id="KW-0633">Potassium transport</keyword>
<evidence type="ECO:0000259" key="14">
    <source>
        <dbReference type="Pfam" id="PF22776"/>
    </source>
</evidence>
<comment type="function">
    <text evidence="12">Transport of potassium into the cell. Likely operates as a K(+):H(+) symporter.</text>
</comment>
<evidence type="ECO:0000256" key="11">
    <source>
        <dbReference type="ARBA" id="ARBA00023136"/>
    </source>
</evidence>
<feature type="transmembrane region" description="Helical" evidence="12">
    <location>
        <begin position="156"/>
        <end position="174"/>
    </location>
</feature>
<dbReference type="Proteomes" id="UP000295146">
    <property type="component" value="Unassembled WGS sequence"/>
</dbReference>
<dbReference type="InterPro" id="IPR023051">
    <property type="entry name" value="Kup"/>
</dbReference>
<evidence type="ECO:0000256" key="2">
    <source>
        <dbReference type="ARBA" id="ARBA00007019"/>
    </source>
</evidence>
<keyword evidence="4 12" id="KW-1003">Cell membrane</keyword>
<sequence length="646" mass="69311">MTIQQDGATSHTPNVHDTVKLAVVVGALGVVFGDIGTSPIYTIQTVFNPEDPHPVPVSADNVFGVVSLIFWSVMIVVTITYILLALRADNDGEGGLMALITVLRGWGRQHPERKGAIALAGLGLFGASLFFGDSMITPAISVLSAVEGLKLVEPSLGEYVVPITAVIIILLFAVQRRGTEAVGRVFGPVMIVWFVVIGACGIGGIAQHPAILKALSPTYAIGFLAGHFHIAFFALAAVVLSITGAEAIYADMGHFGRKPISRGWFFLVLPALVLSYLGQGALVLKDEANLSGPFFLLVPDWARPLLVVLATAATVIASQAVITGAYSVASQAAKLGYLPRLRIAHTSATTVGQIYVPWINWLLLVSVLTLVFAFRSSAGLAYAYGMAVTGTITVTTTLFLYVAHYRWNIPKWLIGIGAAVLLSIDLLFVAANLTKIVHGAWLPLLIALTAFTIMTTWQRGRQVVTAEREKAEGSLQEFINQLGSGDMPVRTVPGTAIFLNRGGVTTPLALRANVEHNQVRHEHVVIVAIQTEEIPRVPEDQRVMVNDLGYGDDGITHVTIKFGYMEASDVPSALALLDPSATEGPIDLDNASYFLSKIELRRGKSPTMAGWRKQLFLATSHITADAAEYFGLPRDRTVIIGSHIEV</sequence>
<keyword evidence="10 12" id="KW-0406">Ion transport</keyword>
<keyword evidence="6 12" id="KW-0812">Transmembrane</keyword>
<feature type="domain" description="K+ potassium transporter integral membrane" evidence="13">
    <location>
        <begin position="24"/>
        <end position="480"/>
    </location>
</feature>
<dbReference type="GO" id="GO:0015293">
    <property type="term" value="F:symporter activity"/>
    <property type="evidence" value="ECO:0007669"/>
    <property type="project" value="UniProtKB-UniRule"/>
</dbReference>
<dbReference type="AlphaFoldDB" id="A0A4R8CN53"/>
<evidence type="ECO:0000256" key="7">
    <source>
        <dbReference type="ARBA" id="ARBA00022847"/>
    </source>
</evidence>
<evidence type="ECO:0000256" key="1">
    <source>
        <dbReference type="ARBA" id="ARBA00004141"/>
    </source>
</evidence>
<evidence type="ECO:0000256" key="6">
    <source>
        <dbReference type="ARBA" id="ARBA00022692"/>
    </source>
</evidence>
<evidence type="ECO:0000256" key="4">
    <source>
        <dbReference type="ARBA" id="ARBA00022475"/>
    </source>
</evidence>
<dbReference type="InterPro" id="IPR003855">
    <property type="entry name" value="K+_transporter"/>
</dbReference>
<feature type="transmembrane region" description="Helical" evidence="12">
    <location>
        <begin position="350"/>
        <end position="374"/>
    </location>
</feature>
<feature type="transmembrane region" description="Helical" evidence="12">
    <location>
        <begin position="263"/>
        <end position="284"/>
    </location>
</feature>
<evidence type="ECO:0000256" key="10">
    <source>
        <dbReference type="ARBA" id="ARBA00023065"/>
    </source>
</evidence>
<feature type="transmembrane region" description="Helical" evidence="12">
    <location>
        <begin position="304"/>
        <end position="329"/>
    </location>
</feature>
<dbReference type="InterPro" id="IPR053951">
    <property type="entry name" value="K_trans_N"/>
</dbReference>
<protein>
    <recommendedName>
        <fullName evidence="12">Probable potassium transport system protein Kup</fullName>
    </recommendedName>
</protein>
<dbReference type="EMBL" id="SODP01000001">
    <property type="protein sequence ID" value="TDW77526.1"/>
    <property type="molecule type" value="Genomic_DNA"/>
</dbReference>
<evidence type="ECO:0000256" key="8">
    <source>
        <dbReference type="ARBA" id="ARBA00022958"/>
    </source>
</evidence>
<evidence type="ECO:0000313" key="16">
    <source>
        <dbReference type="Proteomes" id="UP000295146"/>
    </source>
</evidence>
<feature type="transmembrane region" description="Helical" evidence="12">
    <location>
        <begin position="440"/>
        <end position="457"/>
    </location>
</feature>
<comment type="subcellular location">
    <subcellularLocation>
        <location evidence="12">Cell membrane</location>
        <topology evidence="12">Multi-pass membrane protein</topology>
    </subcellularLocation>
    <subcellularLocation>
        <location evidence="1">Membrane</location>
        <topology evidence="1">Multi-pass membrane protein</topology>
    </subcellularLocation>
</comment>
<dbReference type="InterPro" id="IPR053952">
    <property type="entry name" value="K_trans_C"/>
</dbReference>
<comment type="catalytic activity">
    <reaction evidence="12">
        <text>K(+)(in) + H(+)(in) = K(+)(out) + H(+)(out)</text>
        <dbReference type="Rhea" id="RHEA:28490"/>
        <dbReference type="ChEBI" id="CHEBI:15378"/>
        <dbReference type="ChEBI" id="CHEBI:29103"/>
    </reaction>
</comment>
<feature type="transmembrane region" description="Helical" evidence="12">
    <location>
        <begin position="21"/>
        <end position="42"/>
    </location>
</feature>
<keyword evidence="16" id="KW-1185">Reference proteome</keyword>